<evidence type="ECO:0000256" key="9">
    <source>
        <dbReference type="ARBA" id="ARBA00023277"/>
    </source>
</evidence>
<dbReference type="InterPro" id="IPR036291">
    <property type="entry name" value="NAD(P)-bd_dom_sf"/>
</dbReference>
<dbReference type="Gene3D" id="3.90.25.10">
    <property type="entry name" value="UDP-galactose 4-epimerase, domain 1"/>
    <property type="match status" value="1"/>
</dbReference>
<evidence type="ECO:0000256" key="10">
    <source>
        <dbReference type="RuleBase" id="RU366046"/>
    </source>
</evidence>
<dbReference type="OrthoDB" id="9801785at2"/>
<evidence type="ECO:0000256" key="4">
    <source>
        <dbReference type="ARBA" id="ARBA00007637"/>
    </source>
</evidence>
<gene>
    <name evidence="12" type="ORF">LK12_16435</name>
</gene>
<evidence type="ECO:0000256" key="1">
    <source>
        <dbReference type="ARBA" id="ARBA00000083"/>
    </source>
</evidence>
<dbReference type="Gene3D" id="3.40.50.720">
    <property type="entry name" value="NAD(P)-binding Rossmann-like Domain"/>
    <property type="match status" value="1"/>
</dbReference>
<proteinExistence type="inferred from homology"/>
<evidence type="ECO:0000259" key="11">
    <source>
        <dbReference type="Pfam" id="PF01370"/>
    </source>
</evidence>
<comment type="caution">
    <text evidence="12">The sequence shown here is derived from an EMBL/GenBank/DDBJ whole genome shotgun (WGS) entry which is preliminary data.</text>
</comment>
<name>A0A0B1ZLM7_9SPHN</name>
<dbReference type="InterPro" id="IPR005886">
    <property type="entry name" value="UDP_G4E"/>
</dbReference>
<evidence type="ECO:0000256" key="5">
    <source>
        <dbReference type="ARBA" id="ARBA00013189"/>
    </source>
</evidence>
<comment type="subunit">
    <text evidence="10">Homodimer.</text>
</comment>
<dbReference type="NCBIfam" id="TIGR01179">
    <property type="entry name" value="galE"/>
    <property type="match status" value="1"/>
</dbReference>
<evidence type="ECO:0000256" key="3">
    <source>
        <dbReference type="ARBA" id="ARBA00004947"/>
    </source>
</evidence>
<dbReference type="InterPro" id="IPR001509">
    <property type="entry name" value="Epimerase_deHydtase"/>
</dbReference>
<dbReference type="GO" id="GO:0003978">
    <property type="term" value="F:UDP-glucose 4-epimerase activity"/>
    <property type="evidence" value="ECO:0007669"/>
    <property type="project" value="UniProtKB-UniRule"/>
</dbReference>
<dbReference type="CDD" id="cd05247">
    <property type="entry name" value="UDP_G4E_1_SDR_e"/>
    <property type="match status" value="1"/>
</dbReference>
<evidence type="ECO:0000256" key="2">
    <source>
        <dbReference type="ARBA" id="ARBA00001911"/>
    </source>
</evidence>
<dbReference type="GO" id="GO:0033499">
    <property type="term" value="P:galactose catabolic process via UDP-galactose, Leloir pathway"/>
    <property type="evidence" value="ECO:0007669"/>
    <property type="project" value="TreeGrafter"/>
</dbReference>
<dbReference type="RefSeq" id="WP_039286375.1">
    <property type="nucleotide sequence ID" value="NZ_JTDI01000005.1"/>
</dbReference>
<dbReference type="PANTHER" id="PTHR43725:SF53">
    <property type="entry name" value="UDP-ARABINOSE 4-EPIMERASE 1"/>
    <property type="match status" value="1"/>
</dbReference>
<dbReference type="AlphaFoldDB" id="A0A0B1ZLM7"/>
<keyword evidence="9 10" id="KW-0119">Carbohydrate metabolism</keyword>
<dbReference type="STRING" id="1348853.LK12_16435"/>
<protein>
    <recommendedName>
        <fullName evidence="6 10">UDP-glucose 4-epimerase</fullName>
        <ecNumber evidence="5 10">5.1.3.2</ecNumber>
    </recommendedName>
</protein>
<evidence type="ECO:0000256" key="6">
    <source>
        <dbReference type="ARBA" id="ARBA00018569"/>
    </source>
</evidence>
<comment type="cofactor">
    <cofactor evidence="2 10">
        <name>NAD(+)</name>
        <dbReference type="ChEBI" id="CHEBI:57540"/>
    </cofactor>
</comment>
<feature type="domain" description="NAD-dependent epimerase/dehydratase" evidence="11">
    <location>
        <begin position="6"/>
        <end position="254"/>
    </location>
</feature>
<organism evidence="12 13">
    <name type="scientific">Novosphingobium malaysiense</name>
    <dbReference type="NCBI Taxonomy" id="1348853"/>
    <lineage>
        <taxon>Bacteria</taxon>
        <taxon>Pseudomonadati</taxon>
        <taxon>Pseudomonadota</taxon>
        <taxon>Alphaproteobacteria</taxon>
        <taxon>Sphingomonadales</taxon>
        <taxon>Sphingomonadaceae</taxon>
        <taxon>Novosphingobium</taxon>
    </lineage>
</organism>
<comment type="catalytic activity">
    <reaction evidence="1 10">
        <text>UDP-alpha-D-glucose = UDP-alpha-D-galactose</text>
        <dbReference type="Rhea" id="RHEA:22168"/>
        <dbReference type="ChEBI" id="CHEBI:58885"/>
        <dbReference type="ChEBI" id="CHEBI:66914"/>
        <dbReference type="EC" id="5.1.3.2"/>
    </reaction>
</comment>
<dbReference type="EMBL" id="JTDI01000005">
    <property type="protein sequence ID" value="KHK90239.1"/>
    <property type="molecule type" value="Genomic_DNA"/>
</dbReference>
<reference evidence="12 13" key="1">
    <citation type="submission" date="2014-10" db="EMBL/GenBank/DDBJ databases">
        <title>Genome sequence of Novosphingobium malaysiense MUSC 273(T).</title>
        <authorList>
            <person name="Lee L.-H."/>
        </authorList>
    </citation>
    <scope>NUCLEOTIDE SEQUENCE [LARGE SCALE GENOMIC DNA]</scope>
    <source>
        <strain evidence="12 13">MUSC 273</strain>
    </source>
</reference>
<keyword evidence="8 10" id="KW-0413">Isomerase</keyword>
<dbReference type="PANTHER" id="PTHR43725">
    <property type="entry name" value="UDP-GLUCOSE 4-EPIMERASE"/>
    <property type="match status" value="1"/>
</dbReference>
<comment type="similarity">
    <text evidence="4 10">Belongs to the NAD(P)-dependent epimerase/dehydratase family.</text>
</comment>
<keyword evidence="13" id="KW-1185">Reference proteome</keyword>
<comment type="pathway">
    <text evidence="3 10">Carbohydrate metabolism; galactose metabolism.</text>
</comment>
<evidence type="ECO:0000313" key="13">
    <source>
        <dbReference type="Proteomes" id="UP000031057"/>
    </source>
</evidence>
<dbReference type="Proteomes" id="UP000031057">
    <property type="component" value="Unassembled WGS sequence"/>
</dbReference>
<dbReference type="Pfam" id="PF01370">
    <property type="entry name" value="Epimerase"/>
    <property type="match status" value="1"/>
</dbReference>
<evidence type="ECO:0000313" key="12">
    <source>
        <dbReference type="EMBL" id="KHK90239.1"/>
    </source>
</evidence>
<dbReference type="UniPathway" id="UPA00214"/>
<sequence>MSARTILVTGGAGYVGSHCCKAFARAGWNVVTLDNLSRGHADAVKWGPLVEGDILDAEMLDAVFARYKPDVVGHFAAFAYVGESVQQPEIYYHNNSIGSFTLLDRMRAAGVSKLIFSSTCATYGVPQQLPIDEDHRQWPVNPYGWSKLMVERMLSDYAAAHGLDSVALRYFNAAGCDREGEIGECHDPETHAIPLAIAGALSQDRPFTVFGTDFDTRDGSAVRDYIHVEDLASAHVLAAEWILDRRGFNPFNLGTGQGTTVLEIARAVGKICGVKRPPQIGPRRTGDPPVLIADAAKAHSELGWAPQVSDIETIVRTAVAWHQKSNLVHSG</sequence>
<dbReference type="EC" id="5.1.3.2" evidence="5 10"/>
<keyword evidence="7 10" id="KW-0520">NAD</keyword>
<evidence type="ECO:0000256" key="8">
    <source>
        <dbReference type="ARBA" id="ARBA00023235"/>
    </source>
</evidence>
<dbReference type="SUPFAM" id="SSF51735">
    <property type="entry name" value="NAD(P)-binding Rossmann-fold domains"/>
    <property type="match status" value="1"/>
</dbReference>
<accession>A0A0B1ZLM7</accession>
<evidence type="ECO:0000256" key="7">
    <source>
        <dbReference type="ARBA" id="ARBA00023027"/>
    </source>
</evidence>